<feature type="domain" description="NmrA-like" evidence="3">
    <location>
        <begin position="75"/>
        <end position="235"/>
    </location>
</feature>
<keyword evidence="2" id="KW-0560">Oxidoreductase</keyword>
<sequence>MSHADNYGLTPPYTTIALFGANGQIGDYILEALVHPPRHQFNIIGFIPPSTQLQSNKNAKNVTVKEFDLITVSPLEAQPTIQDAAADAGVKRFYPSEYGMHHIYRKPGDSKGYVHPAWNLKADINEQALLHPSVRNGSMSFTLIGCGDFYNQAREKTWCPWAQPPSSAPYQIHVIGSPSAQADFTHLADFTAFLVATLLEPQKSHNQFLNVVSDTISHEEIKALLEKYSGKEVVLDVRDLSEMHKVIDTEGECIKEEELKDSAFPVDFWFLVKGLQGSGRFVRHPSQIHNGRFPEVRRTSFEKYFKERFGEVGAKL</sequence>
<evidence type="ECO:0000313" key="5">
    <source>
        <dbReference type="Proteomes" id="UP000244855"/>
    </source>
</evidence>
<dbReference type="Pfam" id="PF05368">
    <property type="entry name" value="NmrA"/>
    <property type="match status" value="1"/>
</dbReference>
<keyword evidence="1" id="KW-0521">NADP</keyword>
<dbReference type="OrthoDB" id="419598at2759"/>
<protein>
    <recommendedName>
        <fullName evidence="3">NmrA-like domain-containing protein</fullName>
    </recommendedName>
</protein>
<gene>
    <name evidence="4" type="ORF">DM02DRAFT_715739</name>
</gene>
<evidence type="ECO:0000256" key="1">
    <source>
        <dbReference type="ARBA" id="ARBA00022857"/>
    </source>
</evidence>
<accession>A0A2V1E505</accession>
<dbReference type="PANTHER" id="PTHR47706:SF9">
    <property type="entry name" value="NMRA-LIKE DOMAIN-CONTAINING PROTEIN-RELATED"/>
    <property type="match status" value="1"/>
</dbReference>
<organism evidence="4 5">
    <name type="scientific">Periconia macrospinosa</name>
    <dbReference type="NCBI Taxonomy" id="97972"/>
    <lineage>
        <taxon>Eukaryota</taxon>
        <taxon>Fungi</taxon>
        <taxon>Dikarya</taxon>
        <taxon>Ascomycota</taxon>
        <taxon>Pezizomycotina</taxon>
        <taxon>Dothideomycetes</taxon>
        <taxon>Pleosporomycetidae</taxon>
        <taxon>Pleosporales</taxon>
        <taxon>Massarineae</taxon>
        <taxon>Periconiaceae</taxon>
        <taxon>Periconia</taxon>
    </lineage>
</organism>
<dbReference type="STRING" id="97972.A0A2V1E505"/>
<dbReference type="Gene3D" id="3.40.50.720">
    <property type="entry name" value="NAD(P)-binding Rossmann-like Domain"/>
    <property type="match status" value="1"/>
</dbReference>
<dbReference type="EMBL" id="KZ805314">
    <property type="protein sequence ID" value="PVI05426.1"/>
    <property type="molecule type" value="Genomic_DNA"/>
</dbReference>
<keyword evidence="5" id="KW-1185">Reference proteome</keyword>
<evidence type="ECO:0000256" key="2">
    <source>
        <dbReference type="ARBA" id="ARBA00023002"/>
    </source>
</evidence>
<reference evidence="4 5" key="1">
    <citation type="journal article" date="2018" name="Sci. Rep.">
        <title>Comparative genomics provides insights into the lifestyle and reveals functional heterogeneity of dark septate endophytic fungi.</title>
        <authorList>
            <person name="Knapp D.G."/>
            <person name="Nemeth J.B."/>
            <person name="Barry K."/>
            <person name="Hainaut M."/>
            <person name="Henrissat B."/>
            <person name="Johnson J."/>
            <person name="Kuo A."/>
            <person name="Lim J.H.P."/>
            <person name="Lipzen A."/>
            <person name="Nolan M."/>
            <person name="Ohm R.A."/>
            <person name="Tamas L."/>
            <person name="Grigoriev I.V."/>
            <person name="Spatafora J.W."/>
            <person name="Nagy L.G."/>
            <person name="Kovacs G.M."/>
        </authorList>
    </citation>
    <scope>NUCLEOTIDE SEQUENCE [LARGE SCALE GENOMIC DNA]</scope>
    <source>
        <strain evidence="4 5">DSE2036</strain>
    </source>
</reference>
<dbReference type="GO" id="GO:0016491">
    <property type="term" value="F:oxidoreductase activity"/>
    <property type="evidence" value="ECO:0007669"/>
    <property type="project" value="UniProtKB-KW"/>
</dbReference>
<dbReference type="Gene3D" id="3.90.25.10">
    <property type="entry name" value="UDP-galactose 4-epimerase, domain 1"/>
    <property type="match status" value="1"/>
</dbReference>
<dbReference type="AlphaFoldDB" id="A0A2V1E505"/>
<dbReference type="InterPro" id="IPR051609">
    <property type="entry name" value="NmrA/Isoflavone_reductase-like"/>
</dbReference>
<evidence type="ECO:0000259" key="3">
    <source>
        <dbReference type="Pfam" id="PF05368"/>
    </source>
</evidence>
<dbReference type="InterPro" id="IPR008030">
    <property type="entry name" value="NmrA-like"/>
</dbReference>
<dbReference type="Proteomes" id="UP000244855">
    <property type="component" value="Unassembled WGS sequence"/>
</dbReference>
<dbReference type="InterPro" id="IPR036291">
    <property type="entry name" value="NAD(P)-bd_dom_sf"/>
</dbReference>
<proteinExistence type="predicted"/>
<name>A0A2V1E505_9PLEO</name>
<dbReference type="PANTHER" id="PTHR47706">
    <property type="entry name" value="NMRA-LIKE FAMILY PROTEIN"/>
    <property type="match status" value="1"/>
</dbReference>
<dbReference type="SUPFAM" id="SSF51735">
    <property type="entry name" value="NAD(P)-binding Rossmann-fold domains"/>
    <property type="match status" value="1"/>
</dbReference>
<evidence type="ECO:0000313" key="4">
    <source>
        <dbReference type="EMBL" id="PVI05426.1"/>
    </source>
</evidence>